<evidence type="ECO:0000256" key="4">
    <source>
        <dbReference type="ARBA" id="ARBA00022793"/>
    </source>
</evidence>
<evidence type="ECO:0000256" key="9">
    <source>
        <dbReference type="ARBA" id="ARBA00023239"/>
    </source>
</evidence>
<comment type="cofactor">
    <cofactor evidence="12">
        <name>pyruvate</name>
        <dbReference type="ChEBI" id="CHEBI:15361"/>
    </cofactor>
    <text evidence="12">Binds 1 pyruvoyl group covalently per subunit.</text>
</comment>
<dbReference type="PANTHER" id="PTHR11570">
    <property type="entry name" value="S-ADENOSYLMETHIONINE DECARBOXYLASE"/>
    <property type="match status" value="1"/>
</dbReference>
<evidence type="ECO:0000256" key="8">
    <source>
        <dbReference type="ARBA" id="ARBA00023145"/>
    </source>
</evidence>
<comment type="similarity">
    <text evidence="2 12">Belongs to the eukaryotic AdoMetDC family.</text>
</comment>
<dbReference type="InterPro" id="IPR016067">
    <property type="entry name" value="S-AdoMet_deCO2ase_core"/>
</dbReference>
<protein>
    <recommendedName>
        <fullName evidence="12">S-adenosylmethionine decarboxylase proenzyme</fullName>
        <ecNumber evidence="12">4.1.1.50</ecNumber>
    </recommendedName>
</protein>
<keyword evidence="5 16" id="KW-0068">Autocatalytic cleavage</keyword>
<dbReference type="Gene3D" id="3.60.90.10">
    <property type="entry name" value="S-adenosylmethionine decarboxylase"/>
    <property type="match status" value="1"/>
</dbReference>
<keyword evidence="10 12" id="KW-0704">Schiff base</keyword>
<feature type="binding site" evidence="14">
    <location>
        <position position="302"/>
    </location>
    <ligand>
        <name>substrate</name>
    </ligand>
</feature>
<keyword evidence="9 12" id="KW-0456">Lyase</keyword>
<feature type="binding site" evidence="14">
    <location>
        <position position="88"/>
    </location>
    <ligand>
        <name>substrate</name>
    </ligand>
</feature>
<dbReference type="FunFam" id="3.60.90.10:FF:000011">
    <property type="entry name" value="S-adenosylmethionine decarboxylase proenzyme"/>
    <property type="match status" value="1"/>
</dbReference>
<evidence type="ECO:0000256" key="16">
    <source>
        <dbReference type="PIRSR" id="PIRSR001355-4"/>
    </source>
</evidence>
<feature type="chain" id="PRO_5042320153" description="S-adenosylmethionine decarboxylase beta chain" evidence="17">
    <location>
        <begin position="1"/>
        <end position="88"/>
    </location>
</feature>
<keyword evidence="6 12" id="KW-0745">Spermidine biosynthesis</keyword>
<dbReference type="SUPFAM" id="SSF56276">
    <property type="entry name" value="S-adenosylmethionine decarboxylase"/>
    <property type="match status" value="1"/>
</dbReference>
<keyword evidence="19" id="KW-1185">Reference proteome</keyword>
<comment type="pathway">
    <text evidence="1 12">Amine and polyamine biosynthesis; S-adenosylmethioninamine biosynthesis; S-adenosylmethioninamine from S-adenosyl-L-methionine: step 1/1.</text>
</comment>
<dbReference type="AlphaFoldDB" id="A0A0C7NDN3"/>
<dbReference type="GO" id="GO:0005829">
    <property type="term" value="C:cytosol"/>
    <property type="evidence" value="ECO:0007669"/>
    <property type="project" value="TreeGrafter"/>
</dbReference>
<gene>
    <name evidence="18" type="ORF">LALA0_S09e02872g</name>
</gene>
<dbReference type="GO" id="GO:0008295">
    <property type="term" value="P:spermidine biosynthetic process"/>
    <property type="evidence" value="ECO:0007669"/>
    <property type="project" value="UniProtKB-KW"/>
</dbReference>
<keyword evidence="11 12" id="KW-0670">Pyruvate</keyword>
<feature type="active site" description="Proton acceptor; for processing activity" evidence="13">
    <location>
        <position position="284"/>
    </location>
</feature>
<dbReference type="HOGENOM" id="CLU_023050_0_0_1"/>
<feature type="active site" description="Schiff-base intermediate with substrate; via pyruvic acid" evidence="13">
    <location>
        <position position="89"/>
    </location>
</feature>
<evidence type="ECO:0000256" key="1">
    <source>
        <dbReference type="ARBA" id="ARBA00004911"/>
    </source>
</evidence>
<feature type="binding site" evidence="14">
    <location>
        <position position="278"/>
    </location>
    <ligand>
        <name>substrate</name>
    </ligand>
</feature>
<keyword evidence="8 12" id="KW-0865">Zymogen</keyword>
<accession>A0A0C7NDN3</accession>
<feature type="site" description="Cleavage (non-hydrolytic); by autolysis" evidence="16">
    <location>
        <begin position="88"/>
        <end position="89"/>
    </location>
</feature>
<dbReference type="PANTHER" id="PTHR11570:SF0">
    <property type="entry name" value="S-ADENOSYLMETHIONINE DECARBOXYLASE PROENZYME"/>
    <property type="match status" value="1"/>
</dbReference>
<dbReference type="RefSeq" id="XP_022630016.1">
    <property type="nucleotide sequence ID" value="XM_022770702.1"/>
</dbReference>
<comment type="catalytic activity">
    <reaction evidence="12">
        <text>S-adenosyl-L-methionine + H(+) = S-adenosyl 3-(methylsulfanyl)propylamine + CO2</text>
        <dbReference type="Rhea" id="RHEA:15981"/>
        <dbReference type="ChEBI" id="CHEBI:15378"/>
        <dbReference type="ChEBI" id="CHEBI:16526"/>
        <dbReference type="ChEBI" id="CHEBI:57443"/>
        <dbReference type="ChEBI" id="CHEBI:59789"/>
        <dbReference type="EC" id="4.1.1.50"/>
    </reaction>
</comment>
<dbReference type="OrthoDB" id="1068353at2759"/>
<organism evidence="18 19">
    <name type="scientific">Lachancea lanzarotensis</name>
    <dbReference type="NCBI Taxonomy" id="1245769"/>
    <lineage>
        <taxon>Eukaryota</taxon>
        <taxon>Fungi</taxon>
        <taxon>Dikarya</taxon>
        <taxon>Ascomycota</taxon>
        <taxon>Saccharomycotina</taxon>
        <taxon>Saccharomycetes</taxon>
        <taxon>Saccharomycetales</taxon>
        <taxon>Saccharomycetaceae</taxon>
        <taxon>Lachancea</taxon>
    </lineage>
</organism>
<feature type="modified residue" description="Pyruvic acid (Ser); by autocatalysis" evidence="15">
    <location>
        <position position="89"/>
    </location>
</feature>
<evidence type="ECO:0000256" key="11">
    <source>
        <dbReference type="ARBA" id="ARBA00023317"/>
    </source>
</evidence>
<name>A0A0C7NDN3_9SACH</name>
<evidence type="ECO:0000256" key="13">
    <source>
        <dbReference type="PIRSR" id="PIRSR001355-1"/>
    </source>
</evidence>
<evidence type="ECO:0000256" key="10">
    <source>
        <dbReference type="ARBA" id="ARBA00023270"/>
    </source>
</evidence>
<feature type="active site" description="Proton acceptor; for processing activity" evidence="13">
    <location>
        <position position="298"/>
    </location>
</feature>
<evidence type="ECO:0000256" key="12">
    <source>
        <dbReference type="PIRNR" id="PIRNR001355"/>
    </source>
</evidence>
<feature type="binding site" evidence="14">
    <location>
        <position position="28"/>
    </location>
    <ligand>
        <name>substrate</name>
    </ligand>
</feature>
<keyword evidence="7 12" id="KW-0620">Polyamine biosynthesis</keyword>
<proteinExistence type="inferred from homology"/>
<evidence type="ECO:0000256" key="5">
    <source>
        <dbReference type="ARBA" id="ARBA00022813"/>
    </source>
</evidence>
<evidence type="ECO:0000256" key="6">
    <source>
        <dbReference type="ARBA" id="ARBA00023066"/>
    </source>
</evidence>
<dbReference type="Pfam" id="PF01536">
    <property type="entry name" value="SAM_decarbox"/>
    <property type="match status" value="1"/>
</dbReference>
<dbReference type="NCBIfam" id="TIGR00535">
    <property type="entry name" value="SAM_DCase"/>
    <property type="match status" value="1"/>
</dbReference>
<evidence type="ECO:0000256" key="17">
    <source>
        <dbReference type="PIRSR" id="PIRSR001355-5"/>
    </source>
</evidence>
<keyword evidence="3 12" id="KW-0949">S-adenosyl-L-methionine</keyword>
<evidence type="ECO:0000256" key="15">
    <source>
        <dbReference type="PIRSR" id="PIRSR001355-3"/>
    </source>
</evidence>
<evidence type="ECO:0000313" key="18">
    <source>
        <dbReference type="EMBL" id="CEP63804.1"/>
    </source>
</evidence>
<sequence>MTVSLGEVANHSYVDRELSATLDSTDAFEGPEKLLEIWFYKTASSVPDKNKTLRSLDFNTWVNLLKLVKCQVLSIKQTDKMNAFLLSESSLFVFDHKLTLKTCGTTTTLLCLEELFSAVRERIGWNFSLKHKVNPYKVFYSRRCFMFPKRQQGIHRNWDDETQYLDRFFANGKSYLVGRMGQASHWNLYVTETNQELGKGNEDQDDDEDDETMEMLMTGLRPTNASQFVTSREPGHFVKGDGEDEGHVLGAKVTRSTGLDRVYDNIQNSDFQQDAFAFTPCGYSANITLDHEYYYTLHVTPEDGWSYASFESNVPVRQISQNSQDNVAVMQRVLAIFQPSDFCLTFFSRHVQNDNFVKLGKLTGMLANYVCQDKIVYELDDYHLLYLRFERLN</sequence>
<dbReference type="PROSITE" id="PS01336">
    <property type="entry name" value="ADOMETDC"/>
    <property type="match status" value="1"/>
</dbReference>
<feature type="chain" id="PRO_5042320152" description="S-adenosylmethionine decarboxylase alpha chain" evidence="17">
    <location>
        <begin position="89"/>
        <end position="393"/>
    </location>
</feature>
<evidence type="ECO:0000256" key="7">
    <source>
        <dbReference type="ARBA" id="ARBA00023115"/>
    </source>
</evidence>
<dbReference type="EC" id="4.1.1.50" evidence="12"/>
<dbReference type="EMBL" id="LN736368">
    <property type="protein sequence ID" value="CEP63804.1"/>
    <property type="molecule type" value="Genomic_DNA"/>
</dbReference>
<dbReference type="InterPro" id="IPR001985">
    <property type="entry name" value="S-AdoMet_decarboxylase_euk"/>
</dbReference>
<dbReference type="UniPathway" id="UPA00331">
    <property type="reaction ID" value="UER00451"/>
</dbReference>
<dbReference type="GO" id="GO:0006597">
    <property type="term" value="P:spermine biosynthetic process"/>
    <property type="evidence" value="ECO:0007669"/>
    <property type="project" value="EnsemblFungi"/>
</dbReference>
<dbReference type="Proteomes" id="UP000054304">
    <property type="component" value="Unassembled WGS sequence"/>
</dbReference>
<dbReference type="PIRSF" id="PIRSF001355">
    <property type="entry name" value="S-AdenosylMet_decarboxylase"/>
    <property type="match status" value="1"/>
</dbReference>
<dbReference type="InterPro" id="IPR018166">
    <property type="entry name" value="S-AdoMet_deCO2ase_CS"/>
</dbReference>
<dbReference type="GO" id="GO:0015940">
    <property type="term" value="P:pantothenate biosynthetic process"/>
    <property type="evidence" value="ECO:0007669"/>
    <property type="project" value="EnsemblFungi"/>
</dbReference>
<dbReference type="InterPro" id="IPR048283">
    <property type="entry name" value="AdoMetDC-like"/>
</dbReference>
<dbReference type="STRING" id="1245769.A0A0C7NDN3"/>
<evidence type="ECO:0000256" key="14">
    <source>
        <dbReference type="PIRSR" id="PIRSR001355-2"/>
    </source>
</evidence>
<evidence type="ECO:0000313" key="19">
    <source>
        <dbReference type="Proteomes" id="UP000054304"/>
    </source>
</evidence>
<dbReference type="GeneID" id="34687324"/>
<evidence type="ECO:0000256" key="2">
    <source>
        <dbReference type="ARBA" id="ARBA00008466"/>
    </source>
</evidence>
<dbReference type="GO" id="GO:0004014">
    <property type="term" value="F:adenosylmethionine decarboxylase activity"/>
    <property type="evidence" value="ECO:0007669"/>
    <property type="project" value="UniProtKB-EC"/>
</dbReference>
<keyword evidence="4 12" id="KW-0210">Decarboxylase</keyword>
<reference evidence="18 19" key="1">
    <citation type="submission" date="2014-12" db="EMBL/GenBank/DDBJ databases">
        <authorList>
            <person name="Neuveglise Cecile"/>
        </authorList>
    </citation>
    <scope>NUCLEOTIDE SEQUENCE [LARGE SCALE GENOMIC DNA]</scope>
    <source>
        <strain evidence="18 19">CBS 12615</strain>
    </source>
</reference>
<evidence type="ECO:0000256" key="3">
    <source>
        <dbReference type="ARBA" id="ARBA00022691"/>
    </source>
</evidence>
<feature type="active site" description="Proton donor; for catalytic activity" evidence="13">
    <location>
        <position position="103"/>
    </location>
</feature>